<evidence type="ECO:0000313" key="12">
    <source>
        <dbReference type="Proteomes" id="UP001057481"/>
    </source>
</evidence>
<dbReference type="SUPFAM" id="SSF103190">
    <property type="entry name" value="Sensory domain-like"/>
    <property type="match status" value="1"/>
</dbReference>
<dbReference type="InterPro" id="IPR029151">
    <property type="entry name" value="Sensor-like_sf"/>
</dbReference>
<accession>A0ABT0VIP3</accession>
<protein>
    <submittedName>
        <fullName evidence="11">Methyl-accepting chemotaxis protein</fullName>
    </submittedName>
</protein>
<keyword evidence="7 8" id="KW-0807">Transducer</keyword>
<dbReference type="Pfam" id="PF02743">
    <property type="entry name" value="dCache_1"/>
    <property type="match status" value="1"/>
</dbReference>
<evidence type="ECO:0000256" key="3">
    <source>
        <dbReference type="ARBA" id="ARBA00022500"/>
    </source>
</evidence>
<evidence type="ECO:0000259" key="10">
    <source>
        <dbReference type="PROSITE" id="PS50111"/>
    </source>
</evidence>
<keyword evidence="3" id="KW-0145">Chemotaxis</keyword>
<evidence type="ECO:0000256" key="7">
    <source>
        <dbReference type="ARBA" id="ARBA00023224"/>
    </source>
</evidence>
<name>A0ABT0VIP3_9LACO</name>
<dbReference type="Pfam" id="PF00015">
    <property type="entry name" value="MCPsignal"/>
    <property type="match status" value="1"/>
</dbReference>
<dbReference type="InterPro" id="IPR033479">
    <property type="entry name" value="dCache_1"/>
</dbReference>
<keyword evidence="4 9" id="KW-0812">Transmembrane</keyword>
<evidence type="ECO:0000313" key="11">
    <source>
        <dbReference type="EMBL" id="MCM2436988.1"/>
    </source>
</evidence>
<feature type="transmembrane region" description="Helical" evidence="9">
    <location>
        <begin position="276"/>
        <end position="299"/>
    </location>
</feature>
<keyword evidence="2" id="KW-1003">Cell membrane</keyword>
<keyword evidence="5 9" id="KW-1133">Transmembrane helix</keyword>
<proteinExistence type="predicted"/>
<sequence>MVTLLGTALVPMIVMLLSSYGTTRSLLYDRVNVDKHSAVNVMLQAKNNLRDKTQTELTEMANLAVFKGKNFQMKNIKTTLLALKKAGDVDFRYVSFARTNGKIVSTSPLPAGYDPRNREWYQAAMQQGGQPVWTATYRDADTNELITTVSMVVENKRHQKGILSIDVSYNAVVRIAKALKVGRTGSATLVTNQGTVVASIGTKTQKAYRDGKNISNDRVFKALKNAKNLQGIIRLKGDNRTNEIYYNKDGQNSTTWSFARVAQSEFKQELSGLVKAFIIVAIIMLIIVILYAIGLTRFIRQVLAHFKKHFEQVGDGVLEKIGPLDHYESKLDQVATMTILPKANGHELSQLAADYNDMIDSIGALIKEVQQQSNHVAKGSDDLLELSKQTNSATEEVAQTITGIAEVTGSQAQETEKSVEQVQQLAHVTEELHQNMAQMNDQTAAAGKLNQDNIDLTTNVNTNWQAEILKMTQLMQSMEDMNNDIQNINKIIGVINDISRQTNLLALNASIEAASAGEAGQGFAVVAAEIRKLAEQSKTSTKEIETIISQIRDKSAAMVAQTSASVAGGEKQSQLINEALASSNAVFTHSQQLIEKIAQVNEASGRIEKIQEQVISNLANISASTEENAAGTEEVSANSEEVLATMDEFTNNVADLRNVADGLREISRKFKIK</sequence>
<dbReference type="InterPro" id="IPR004089">
    <property type="entry name" value="MCPsignal_dom"/>
</dbReference>
<dbReference type="PANTHER" id="PTHR32089:SF112">
    <property type="entry name" value="LYSOZYME-LIKE PROTEIN-RELATED"/>
    <property type="match status" value="1"/>
</dbReference>
<dbReference type="EMBL" id="JAGMVS010000044">
    <property type="protein sequence ID" value="MCM2436988.1"/>
    <property type="molecule type" value="Genomic_DNA"/>
</dbReference>
<dbReference type="SMART" id="SM00283">
    <property type="entry name" value="MA"/>
    <property type="match status" value="1"/>
</dbReference>
<dbReference type="SUPFAM" id="SSF58104">
    <property type="entry name" value="Methyl-accepting chemotaxis protein (MCP) signaling domain"/>
    <property type="match status" value="1"/>
</dbReference>
<dbReference type="Proteomes" id="UP001057481">
    <property type="component" value="Unassembled WGS sequence"/>
</dbReference>
<reference evidence="11" key="1">
    <citation type="submission" date="2021-04" db="EMBL/GenBank/DDBJ databases">
        <title>Taxonomic assessment of Weissella genus.</title>
        <authorList>
            <person name="Fanelli F."/>
            <person name="Chieffi D."/>
            <person name="Dell'Aquila A."/>
            <person name="Gyu-Sung C."/>
            <person name="Franz C.M.A.P."/>
            <person name="Fusco V."/>
        </authorList>
    </citation>
    <scope>NUCLEOTIDE SEQUENCE</scope>
    <source>
        <strain evidence="11">LMG 25373</strain>
    </source>
</reference>
<dbReference type="Gene3D" id="1.10.287.950">
    <property type="entry name" value="Methyl-accepting chemotaxis protein"/>
    <property type="match status" value="1"/>
</dbReference>
<evidence type="ECO:0000256" key="4">
    <source>
        <dbReference type="ARBA" id="ARBA00022692"/>
    </source>
</evidence>
<comment type="subcellular location">
    <subcellularLocation>
        <location evidence="1">Cell membrane</location>
        <topology evidence="1">Multi-pass membrane protein</topology>
    </subcellularLocation>
</comment>
<dbReference type="CDD" id="cd12913">
    <property type="entry name" value="PDC1_MCP_like"/>
    <property type="match status" value="1"/>
</dbReference>
<dbReference type="PANTHER" id="PTHR32089">
    <property type="entry name" value="METHYL-ACCEPTING CHEMOTAXIS PROTEIN MCPB"/>
    <property type="match status" value="1"/>
</dbReference>
<organism evidence="11 12">
    <name type="scientific">Periweissella beninensis</name>
    <dbReference type="NCBI Taxonomy" id="504936"/>
    <lineage>
        <taxon>Bacteria</taxon>
        <taxon>Bacillati</taxon>
        <taxon>Bacillota</taxon>
        <taxon>Bacilli</taxon>
        <taxon>Lactobacillales</taxon>
        <taxon>Lactobacillaceae</taxon>
        <taxon>Periweissella</taxon>
    </lineage>
</organism>
<evidence type="ECO:0000256" key="5">
    <source>
        <dbReference type="ARBA" id="ARBA00022989"/>
    </source>
</evidence>
<feature type="domain" description="Methyl-accepting transducer" evidence="10">
    <location>
        <begin position="386"/>
        <end position="643"/>
    </location>
</feature>
<evidence type="ECO:0000256" key="6">
    <source>
        <dbReference type="ARBA" id="ARBA00023136"/>
    </source>
</evidence>
<keyword evidence="12" id="KW-1185">Reference proteome</keyword>
<dbReference type="Gene3D" id="3.30.450.20">
    <property type="entry name" value="PAS domain"/>
    <property type="match status" value="1"/>
</dbReference>
<evidence type="ECO:0000256" key="1">
    <source>
        <dbReference type="ARBA" id="ARBA00004651"/>
    </source>
</evidence>
<dbReference type="PROSITE" id="PS50111">
    <property type="entry name" value="CHEMOTAXIS_TRANSDUC_2"/>
    <property type="match status" value="1"/>
</dbReference>
<gene>
    <name evidence="11" type="ORF">KAK10_03455</name>
</gene>
<evidence type="ECO:0000256" key="9">
    <source>
        <dbReference type="SAM" id="Phobius"/>
    </source>
</evidence>
<dbReference type="CDD" id="cd18774">
    <property type="entry name" value="PDC2_HK_sensor"/>
    <property type="match status" value="1"/>
</dbReference>
<evidence type="ECO:0000256" key="8">
    <source>
        <dbReference type="PROSITE-ProRule" id="PRU00284"/>
    </source>
</evidence>
<evidence type="ECO:0000256" key="2">
    <source>
        <dbReference type="ARBA" id="ARBA00022475"/>
    </source>
</evidence>
<keyword evidence="6 9" id="KW-0472">Membrane</keyword>
<comment type="caution">
    <text evidence="11">The sequence shown here is derived from an EMBL/GenBank/DDBJ whole genome shotgun (WGS) entry which is preliminary data.</text>
</comment>